<dbReference type="Gene3D" id="1.10.1740.10">
    <property type="match status" value="1"/>
</dbReference>
<dbReference type="RefSeq" id="WP_034639785.1">
    <property type="nucleotide sequence ID" value="NZ_CBCSJC010000009.1"/>
</dbReference>
<keyword evidence="9" id="KW-1185">Reference proteome</keyword>
<dbReference type="InterPro" id="IPR014284">
    <property type="entry name" value="RNA_pol_sigma-70_dom"/>
</dbReference>
<feature type="domain" description="RNA polymerase sigma-70 region 2" evidence="6">
    <location>
        <begin position="25"/>
        <end position="90"/>
    </location>
</feature>
<accession>A0A073JXI8</accession>
<evidence type="ECO:0000256" key="5">
    <source>
        <dbReference type="ARBA" id="ARBA00023163"/>
    </source>
</evidence>
<organism evidence="8 9">
    <name type="scientific">Bacillus manliponensis</name>
    <dbReference type="NCBI Taxonomy" id="574376"/>
    <lineage>
        <taxon>Bacteria</taxon>
        <taxon>Bacillati</taxon>
        <taxon>Bacillota</taxon>
        <taxon>Bacilli</taxon>
        <taxon>Bacillales</taxon>
        <taxon>Bacillaceae</taxon>
        <taxon>Bacillus</taxon>
        <taxon>Bacillus cereus group</taxon>
    </lineage>
</organism>
<dbReference type="InterPro" id="IPR007627">
    <property type="entry name" value="RNA_pol_sigma70_r2"/>
</dbReference>
<dbReference type="GO" id="GO:0003677">
    <property type="term" value="F:DNA binding"/>
    <property type="evidence" value="ECO:0007669"/>
    <property type="project" value="UniProtKB-KW"/>
</dbReference>
<feature type="domain" description="RNA polymerase sigma factor 70 region 4 type 2" evidence="7">
    <location>
        <begin position="115"/>
        <end position="167"/>
    </location>
</feature>
<sequence>MKITDENVVKELRSRNEKALHFIIDIYGGLITSIVRKHLFSLEDMQEECIDDILLAVWNHIKKFDEEKNSLKNWIAAVSKYKAIDTCRKYMKQAERDSLNEGVYVTMTDHDVVSLEMERMLDHLKKEDKEIFMKRYVEEESVEEIAESMGMKSGVIYNRLSRGRQKLRSLFLHSRAK</sequence>
<dbReference type="GO" id="GO:0016987">
    <property type="term" value="F:sigma factor activity"/>
    <property type="evidence" value="ECO:0007669"/>
    <property type="project" value="UniProtKB-KW"/>
</dbReference>
<dbReference type="SUPFAM" id="SSF88659">
    <property type="entry name" value="Sigma3 and sigma4 domains of RNA polymerase sigma factors"/>
    <property type="match status" value="1"/>
</dbReference>
<reference evidence="8 9" key="1">
    <citation type="submission" date="2014-06" db="EMBL/GenBank/DDBJ databases">
        <title>Draft genome sequence of Bacillus manliponensis JCM 15802 (MCCC 1A00708).</title>
        <authorList>
            <person name="Lai Q."/>
            <person name="Liu Y."/>
            <person name="Shao Z."/>
        </authorList>
    </citation>
    <scope>NUCLEOTIDE SEQUENCE [LARGE SCALE GENOMIC DNA]</scope>
    <source>
        <strain evidence="8 9">JCM 15802</strain>
    </source>
</reference>
<proteinExistence type="inferred from homology"/>
<dbReference type="InterPro" id="IPR013249">
    <property type="entry name" value="RNA_pol_sigma70_r4_t2"/>
</dbReference>
<evidence type="ECO:0000313" key="9">
    <source>
        <dbReference type="Proteomes" id="UP000027822"/>
    </source>
</evidence>
<dbReference type="SUPFAM" id="SSF88946">
    <property type="entry name" value="Sigma2 domain of RNA polymerase sigma factors"/>
    <property type="match status" value="1"/>
</dbReference>
<evidence type="ECO:0000256" key="3">
    <source>
        <dbReference type="ARBA" id="ARBA00023082"/>
    </source>
</evidence>
<keyword evidence="3" id="KW-0731">Sigma factor</keyword>
<evidence type="ECO:0000313" key="8">
    <source>
        <dbReference type="EMBL" id="KEK18971.1"/>
    </source>
</evidence>
<keyword evidence="5" id="KW-0804">Transcription</keyword>
<keyword evidence="4" id="KW-0238">DNA-binding</keyword>
<dbReference type="Proteomes" id="UP000027822">
    <property type="component" value="Unassembled WGS sequence"/>
</dbReference>
<dbReference type="EMBL" id="JOTN01000010">
    <property type="protein sequence ID" value="KEK18971.1"/>
    <property type="molecule type" value="Genomic_DNA"/>
</dbReference>
<dbReference type="Gene3D" id="1.10.10.10">
    <property type="entry name" value="Winged helix-like DNA-binding domain superfamily/Winged helix DNA-binding domain"/>
    <property type="match status" value="1"/>
</dbReference>
<evidence type="ECO:0000256" key="1">
    <source>
        <dbReference type="ARBA" id="ARBA00010641"/>
    </source>
</evidence>
<evidence type="ECO:0000259" key="6">
    <source>
        <dbReference type="Pfam" id="PF04542"/>
    </source>
</evidence>
<dbReference type="AlphaFoldDB" id="A0A073JXI8"/>
<dbReference type="Pfam" id="PF04542">
    <property type="entry name" value="Sigma70_r2"/>
    <property type="match status" value="1"/>
</dbReference>
<comment type="similarity">
    <text evidence="1">Belongs to the sigma-70 factor family. ECF subfamily.</text>
</comment>
<dbReference type="PANTHER" id="PTHR43133">
    <property type="entry name" value="RNA POLYMERASE ECF-TYPE SIGMA FACTO"/>
    <property type="match status" value="1"/>
</dbReference>
<name>A0A073JXI8_9BACI</name>
<keyword evidence="2" id="KW-0805">Transcription regulation</keyword>
<dbReference type="InterPro" id="IPR039425">
    <property type="entry name" value="RNA_pol_sigma-70-like"/>
</dbReference>
<dbReference type="GO" id="GO:0006352">
    <property type="term" value="P:DNA-templated transcription initiation"/>
    <property type="evidence" value="ECO:0007669"/>
    <property type="project" value="InterPro"/>
</dbReference>
<dbReference type="NCBIfam" id="TIGR02937">
    <property type="entry name" value="sigma70-ECF"/>
    <property type="match status" value="1"/>
</dbReference>
<evidence type="ECO:0000256" key="4">
    <source>
        <dbReference type="ARBA" id="ARBA00023125"/>
    </source>
</evidence>
<dbReference type="InterPro" id="IPR036388">
    <property type="entry name" value="WH-like_DNA-bd_sf"/>
</dbReference>
<comment type="caution">
    <text evidence="8">The sequence shown here is derived from an EMBL/GenBank/DDBJ whole genome shotgun (WGS) entry which is preliminary data.</text>
</comment>
<gene>
    <name evidence="8" type="ORF">BAMA_02550</name>
</gene>
<dbReference type="Pfam" id="PF08281">
    <property type="entry name" value="Sigma70_r4_2"/>
    <property type="match status" value="1"/>
</dbReference>
<dbReference type="PANTHER" id="PTHR43133:SF8">
    <property type="entry name" value="RNA POLYMERASE SIGMA FACTOR HI_1459-RELATED"/>
    <property type="match status" value="1"/>
</dbReference>
<dbReference type="InterPro" id="IPR013324">
    <property type="entry name" value="RNA_pol_sigma_r3/r4-like"/>
</dbReference>
<dbReference type="STRING" id="574376.BAMA_02550"/>
<evidence type="ECO:0000256" key="2">
    <source>
        <dbReference type="ARBA" id="ARBA00023015"/>
    </source>
</evidence>
<protein>
    <submittedName>
        <fullName evidence="8">RNA polymerase sigma70 factor</fullName>
    </submittedName>
</protein>
<evidence type="ECO:0000259" key="7">
    <source>
        <dbReference type="Pfam" id="PF08281"/>
    </source>
</evidence>
<dbReference type="InterPro" id="IPR013325">
    <property type="entry name" value="RNA_pol_sigma_r2"/>
</dbReference>
<dbReference type="eggNOG" id="COG1595">
    <property type="taxonomic scope" value="Bacteria"/>
</dbReference>
<dbReference type="OrthoDB" id="2678696at2"/>